<evidence type="ECO:0000256" key="1">
    <source>
        <dbReference type="ARBA" id="ARBA00007072"/>
    </source>
</evidence>
<dbReference type="RefSeq" id="WP_230868804.1">
    <property type="nucleotide sequence ID" value="NZ_CP046640.1"/>
</dbReference>
<dbReference type="SUPFAM" id="SSF81296">
    <property type="entry name" value="E set domains"/>
    <property type="match status" value="1"/>
</dbReference>
<dbReference type="EC" id="3.2.1.-" evidence="8"/>
<dbReference type="InterPro" id="IPR036439">
    <property type="entry name" value="Dockerin_dom_sf"/>
</dbReference>
<dbReference type="InterPro" id="IPR013783">
    <property type="entry name" value="Ig-like_fold"/>
</dbReference>
<dbReference type="Pfam" id="PF02927">
    <property type="entry name" value="CelD_N"/>
    <property type="match status" value="1"/>
</dbReference>
<dbReference type="Pfam" id="PF00759">
    <property type="entry name" value="Glyco_hydro_9"/>
    <property type="match status" value="1"/>
</dbReference>
<dbReference type="GO" id="GO:0008810">
    <property type="term" value="F:cellulase activity"/>
    <property type="evidence" value="ECO:0007669"/>
    <property type="project" value="InterPro"/>
</dbReference>
<dbReference type="InterPro" id="IPR001701">
    <property type="entry name" value="Glyco_hydro_9"/>
</dbReference>
<dbReference type="SUPFAM" id="SSF63446">
    <property type="entry name" value="Type I dockerin domain"/>
    <property type="match status" value="1"/>
</dbReference>
<dbReference type="Gene3D" id="1.50.10.10">
    <property type="match status" value="1"/>
</dbReference>
<comment type="similarity">
    <text evidence="1 7 8">Belongs to the glycosyl hydrolase 9 (cellulase E) family.</text>
</comment>
<dbReference type="Gene3D" id="1.10.1330.10">
    <property type="entry name" value="Dockerin domain"/>
    <property type="match status" value="1"/>
</dbReference>
<dbReference type="PROSITE" id="PS51766">
    <property type="entry name" value="DOCKERIN"/>
    <property type="match status" value="1"/>
</dbReference>
<dbReference type="InterPro" id="IPR008979">
    <property type="entry name" value="Galactose-bd-like_sf"/>
</dbReference>
<dbReference type="InterPro" id="IPR008928">
    <property type="entry name" value="6-hairpin_glycosidase_sf"/>
</dbReference>
<evidence type="ECO:0000256" key="8">
    <source>
        <dbReference type="RuleBase" id="RU361166"/>
    </source>
</evidence>
<keyword evidence="6 7" id="KW-0624">Polysaccharide degradation</keyword>
<dbReference type="CDD" id="cd02850">
    <property type="entry name" value="E_set_Cellulase_N"/>
    <property type="match status" value="1"/>
</dbReference>
<evidence type="ECO:0000256" key="7">
    <source>
        <dbReference type="PROSITE-ProRule" id="PRU10060"/>
    </source>
</evidence>
<sequence length="875" mass="97994">MIRRLTYLVVFFTFFLFVLVITEAIVSAEVILKEYEPGQLLKETNFNEGSGLPWHIVETAPAEASFELTDGRYYVTIEKVNPSGGERWDLQFRHRELFVESGHTYTLSFTISASNDCQIYTKIGDQNEPYFEDWNMNQNWEFIHLTAGQPVTITQTFTANRTAEVLEWAFHLADAPVGTVFWFDDLSLTDPQFAGHSPETRPNYRDIRVNQLGYFPNREKLATLHTEATSPVEWRLEDSFGYIVDSGMTEVFGFDNDSGEHVHIIDFSDFNQVGRDYKLYADSEPVYDGGDSLVESYPFDIADDMYNDMLYDSLKYFYHSRSGIPIEEEYVQRPDLAREAGHPVDIMETSTTEQGDWAYNESFTVDVTGGWYDAGDHGKYVVNGGITLWTLQNMYERMLYTDDDISALGDNTMNIPESGNGIPDILDEARYHMEVMLKMQVPEGYDRAGMVFHKGHDHKWTGLATSPAMATQLVADGEINRILKPPTTAATLNFAATGAQAYRLWLDYDQGFANGCLAAAERAWVAAVANPAIYAPYDESVGGGPYGDDYVLDDFYWAASELYVATGKAVYRDYLQSSPHYLEVPNYLEAGEETHTVGQFNWGNTAALGTLTLALVPNDLASADIETARDNIATAADFTLNIQANQGYGITIEPSPVMDTGLVGYPWGSNSFVTNSSIVLAYAFDYTNEEKYLNGVTEAMDYMMGRNPNERVYITGYGDYPIQYPHHRFFSHQVDPSFPIAPPGITNGGPNSGLQDPWVKGSGWQPGERAPQKSFMDHIESWSTNECTINWNAPMAWVTSFLAQKGNNNGDVVDIIPGDVNDDGSVNSLDYILVCRYILGILAEFPTTDGFDAADLNNDGSVNTIDYVLLRELIQ</sequence>
<evidence type="ECO:0000256" key="5">
    <source>
        <dbReference type="ARBA" id="ARBA00023295"/>
    </source>
</evidence>
<evidence type="ECO:0000256" key="3">
    <source>
        <dbReference type="ARBA" id="ARBA00023001"/>
    </source>
</evidence>
<dbReference type="Pfam" id="PF00404">
    <property type="entry name" value="Dockerin_1"/>
    <property type="match status" value="1"/>
</dbReference>
<dbReference type="Pfam" id="PF02018">
    <property type="entry name" value="CBM_4_9"/>
    <property type="match status" value="1"/>
</dbReference>
<dbReference type="InterPro" id="IPR016134">
    <property type="entry name" value="Dockerin_dom"/>
</dbReference>
<dbReference type="InterPro" id="IPR033126">
    <property type="entry name" value="Glyco_hydro_9_Asp/Glu_AS"/>
</dbReference>
<dbReference type="PROSITE" id="PS00018">
    <property type="entry name" value="EF_HAND_1"/>
    <property type="match status" value="2"/>
</dbReference>
<dbReference type="GO" id="GO:0030245">
    <property type="term" value="P:cellulose catabolic process"/>
    <property type="evidence" value="ECO:0007669"/>
    <property type="project" value="UniProtKB-KW"/>
</dbReference>
<protein>
    <recommendedName>
        <fullName evidence="8">Glucanase</fullName>
        <ecNumber evidence="8">3.2.1.-</ecNumber>
    </recommendedName>
</protein>
<accession>A0A8A7KGZ9</accession>
<evidence type="ECO:0000256" key="2">
    <source>
        <dbReference type="ARBA" id="ARBA00022801"/>
    </source>
</evidence>
<proteinExistence type="inferred from homology"/>
<dbReference type="PROSITE" id="PS00698">
    <property type="entry name" value="GH9_3"/>
    <property type="match status" value="1"/>
</dbReference>
<keyword evidence="11" id="KW-1185">Reference proteome</keyword>
<dbReference type="Gene3D" id="2.60.40.10">
    <property type="entry name" value="Immunoglobulins"/>
    <property type="match status" value="1"/>
</dbReference>
<name>A0A8A7KGZ9_9FIRM</name>
<dbReference type="PROSITE" id="PS00448">
    <property type="entry name" value="CLOS_CELLULOSOME_RPT"/>
    <property type="match status" value="1"/>
</dbReference>
<evidence type="ECO:0000259" key="9">
    <source>
        <dbReference type="PROSITE" id="PS51766"/>
    </source>
</evidence>
<dbReference type="InterPro" id="IPR018247">
    <property type="entry name" value="EF_Hand_1_Ca_BS"/>
</dbReference>
<organism evidence="10 11">
    <name type="scientific">Iocasia fonsfrigidae</name>
    <dbReference type="NCBI Taxonomy" id="2682810"/>
    <lineage>
        <taxon>Bacteria</taxon>
        <taxon>Bacillati</taxon>
        <taxon>Bacillota</taxon>
        <taxon>Clostridia</taxon>
        <taxon>Halanaerobiales</taxon>
        <taxon>Halanaerobiaceae</taxon>
        <taxon>Iocasia</taxon>
    </lineage>
</organism>
<feature type="active site" evidence="7">
    <location>
        <position position="777"/>
    </location>
</feature>
<reference evidence="10" key="1">
    <citation type="submission" date="2019-12" db="EMBL/GenBank/DDBJ databases">
        <authorList>
            <person name="zhang j."/>
            <person name="sun C.M."/>
        </authorList>
    </citation>
    <scope>NUCLEOTIDE SEQUENCE</scope>
    <source>
        <strain evidence="10">NS-1</strain>
    </source>
</reference>
<evidence type="ECO:0000313" key="10">
    <source>
        <dbReference type="EMBL" id="QTL97152.1"/>
    </source>
</evidence>
<keyword evidence="5 7" id="KW-0326">Glycosidase</keyword>
<dbReference type="InterPro" id="IPR002105">
    <property type="entry name" value="Dockerin_1_rpt"/>
</dbReference>
<dbReference type="Proteomes" id="UP000665020">
    <property type="component" value="Chromosome"/>
</dbReference>
<feature type="active site" evidence="7">
    <location>
        <position position="786"/>
    </location>
</feature>
<dbReference type="InterPro" id="IPR014756">
    <property type="entry name" value="Ig_E-set"/>
</dbReference>
<dbReference type="SUPFAM" id="SSF48208">
    <property type="entry name" value="Six-hairpin glycosidases"/>
    <property type="match status" value="1"/>
</dbReference>
<keyword evidence="2 7" id="KW-0378">Hydrolase</keyword>
<dbReference type="InterPro" id="IPR003305">
    <property type="entry name" value="CenC_carb-bd"/>
</dbReference>
<feature type="domain" description="Dockerin" evidence="9">
    <location>
        <begin position="813"/>
        <end position="875"/>
    </location>
</feature>
<evidence type="ECO:0000256" key="4">
    <source>
        <dbReference type="ARBA" id="ARBA00023277"/>
    </source>
</evidence>
<dbReference type="InterPro" id="IPR004197">
    <property type="entry name" value="Cellulase_Ig-like"/>
</dbReference>
<dbReference type="EMBL" id="CP046640">
    <property type="protein sequence ID" value="QTL97152.1"/>
    <property type="molecule type" value="Genomic_DNA"/>
</dbReference>
<keyword evidence="3" id="KW-0136">Cellulose degradation</keyword>
<dbReference type="Gene3D" id="2.60.120.260">
    <property type="entry name" value="Galactose-binding domain-like"/>
    <property type="match status" value="1"/>
</dbReference>
<evidence type="ECO:0000256" key="6">
    <source>
        <dbReference type="ARBA" id="ARBA00023326"/>
    </source>
</evidence>
<dbReference type="InterPro" id="IPR012341">
    <property type="entry name" value="6hp_glycosidase-like_sf"/>
</dbReference>
<dbReference type="PANTHER" id="PTHR22298">
    <property type="entry name" value="ENDO-1,4-BETA-GLUCANASE"/>
    <property type="match status" value="1"/>
</dbReference>
<dbReference type="AlphaFoldDB" id="A0A8A7KGZ9"/>
<evidence type="ECO:0000313" key="11">
    <source>
        <dbReference type="Proteomes" id="UP000665020"/>
    </source>
</evidence>
<dbReference type="SUPFAM" id="SSF49785">
    <property type="entry name" value="Galactose-binding domain-like"/>
    <property type="match status" value="1"/>
</dbReference>
<dbReference type="KEGG" id="ifn:GM661_03755"/>
<dbReference type="CDD" id="cd14256">
    <property type="entry name" value="Dockerin_I"/>
    <property type="match status" value="1"/>
</dbReference>
<gene>
    <name evidence="10" type="ORF">GM661_03755</name>
</gene>
<keyword evidence="4 7" id="KW-0119">Carbohydrate metabolism</keyword>